<dbReference type="AlphaFoldDB" id="A0A5C6Q3B9"/>
<organism evidence="2 4">
    <name type="scientific">Colwellia hornerae</name>
    <dbReference type="NCBI Taxonomy" id="89402"/>
    <lineage>
        <taxon>Bacteria</taxon>
        <taxon>Pseudomonadati</taxon>
        <taxon>Pseudomonadota</taxon>
        <taxon>Gammaproteobacteria</taxon>
        <taxon>Alteromonadales</taxon>
        <taxon>Colwelliaceae</taxon>
        <taxon>Colwellia</taxon>
    </lineage>
</organism>
<dbReference type="RefSeq" id="WP_146800949.1">
    <property type="nucleotide sequence ID" value="NZ_VOLP01000034.1"/>
</dbReference>
<name>A0A5C6Q3B9_9GAMM</name>
<evidence type="ECO:0000313" key="3">
    <source>
        <dbReference type="Proteomes" id="UP000321525"/>
    </source>
</evidence>
<dbReference type="Proteomes" id="UP000321917">
    <property type="component" value="Unassembled WGS sequence"/>
</dbReference>
<reference evidence="2 4" key="1">
    <citation type="submission" date="2019-07" db="EMBL/GenBank/DDBJ databases">
        <title>Genomes of sea-ice associated Colwellia species.</title>
        <authorList>
            <person name="Bowman J.P."/>
        </authorList>
    </citation>
    <scope>NUCLEOTIDE SEQUENCE [LARGE SCALE GENOMIC DNA]</scope>
    <source>
        <strain evidence="1 3">ACAM 607</strain>
        <strain evidence="2 4">IC036</strain>
    </source>
</reference>
<gene>
    <name evidence="1" type="ORF">ESZ26_17715</name>
    <name evidence="2" type="ORF">ESZ27_17300</name>
</gene>
<evidence type="ECO:0000313" key="1">
    <source>
        <dbReference type="EMBL" id="TWX54508.1"/>
    </source>
</evidence>
<dbReference type="EMBL" id="VOLR01000035">
    <property type="protein sequence ID" value="TWX54508.1"/>
    <property type="molecule type" value="Genomic_DNA"/>
</dbReference>
<dbReference type="EMBL" id="VOLQ01000047">
    <property type="protein sequence ID" value="TWX63288.1"/>
    <property type="molecule type" value="Genomic_DNA"/>
</dbReference>
<sequence length="142" mass="16426">MSCSNFPVKAEVKENHFRFENFKRDNSSTLEYVYLMCSHQKLTGWAEPKQYVSGFHDLWVKASISERYVPTSRRVAFVNFKVHLDANKSYMLNRQVVDDKVSLWIQDVDSGLSVSDVLTSDLKNPLWIVNSLRKKQCESGSV</sequence>
<keyword evidence="3" id="KW-1185">Reference proteome</keyword>
<proteinExistence type="predicted"/>
<dbReference type="Proteomes" id="UP000321525">
    <property type="component" value="Unassembled WGS sequence"/>
</dbReference>
<evidence type="ECO:0000313" key="2">
    <source>
        <dbReference type="EMBL" id="TWX63288.1"/>
    </source>
</evidence>
<evidence type="ECO:0000313" key="4">
    <source>
        <dbReference type="Proteomes" id="UP000321917"/>
    </source>
</evidence>
<accession>A0A5C6Q3B9</accession>
<dbReference type="OrthoDB" id="6310159at2"/>
<comment type="caution">
    <text evidence="2">The sequence shown here is derived from an EMBL/GenBank/DDBJ whole genome shotgun (WGS) entry which is preliminary data.</text>
</comment>
<protein>
    <submittedName>
        <fullName evidence="2">Uncharacterized protein</fullName>
    </submittedName>
</protein>